<accession>A0AAD8EGL8</accession>
<gene>
    <name evidence="2" type="ORF">L9F63_017188</name>
</gene>
<keyword evidence="1" id="KW-1133">Transmembrane helix</keyword>
<protein>
    <submittedName>
        <fullName evidence="2">Uncharacterized protein</fullName>
    </submittedName>
</protein>
<keyword evidence="3" id="KW-1185">Reference proteome</keyword>
<reference evidence="2" key="1">
    <citation type="journal article" date="2023" name="IScience">
        <title>Live-bearing cockroach genome reveals convergent evolutionary mechanisms linked to viviparity in insects and beyond.</title>
        <authorList>
            <person name="Fouks B."/>
            <person name="Harrison M.C."/>
            <person name="Mikhailova A.A."/>
            <person name="Marchal E."/>
            <person name="English S."/>
            <person name="Carruthers M."/>
            <person name="Jennings E.C."/>
            <person name="Chiamaka E.L."/>
            <person name="Frigard R.A."/>
            <person name="Pippel M."/>
            <person name="Attardo G.M."/>
            <person name="Benoit J.B."/>
            <person name="Bornberg-Bauer E."/>
            <person name="Tobe S.S."/>
        </authorList>
    </citation>
    <scope>NUCLEOTIDE SEQUENCE</scope>
    <source>
        <strain evidence="2">Stay&amp;Tobe</strain>
    </source>
</reference>
<feature type="non-terminal residue" evidence="2">
    <location>
        <position position="89"/>
    </location>
</feature>
<dbReference type="AlphaFoldDB" id="A0AAD8EGL8"/>
<feature type="transmembrane region" description="Helical" evidence="1">
    <location>
        <begin position="69"/>
        <end position="88"/>
    </location>
</feature>
<comment type="caution">
    <text evidence="2">The sequence shown here is derived from an EMBL/GenBank/DDBJ whole genome shotgun (WGS) entry which is preliminary data.</text>
</comment>
<sequence length="89" mass="10541">FIGPSTDEKRGVNLEIRMINGTSQTILYLWIIYLKLSPLTIVLEDFFVSRLQTKRYEFLSLCSFNLVTYLRTNLLHLTIPYFLITLYML</sequence>
<reference evidence="2" key="2">
    <citation type="submission" date="2023-05" db="EMBL/GenBank/DDBJ databases">
        <authorList>
            <person name="Fouks B."/>
        </authorList>
    </citation>
    <scope>NUCLEOTIDE SEQUENCE</scope>
    <source>
        <strain evidence="2">Stay&amp;Tobe</strain>
        <tissue evidence="2">Testes</tissue>
    </source>
</reference>
<dbReference type="EMBL" id="JASPKZ010004927">
    <property type="protein sequence ID" value="KAJ9589603.1"/>
    <property type="molecule type" value="Genomic_DNA"/>
</dbReference>
<evidence type="ECO:0000313" key="3">
    <source>
        <dbReference type="Proteomes" id="UP001233999"/>
    </source>
</evidence>
<feature type="non-terminal residue" evidence="2">
    <location>
        <position position="1"/>
    </location>
</feature>
<dbReference type="Proteomes" id="UP001233999">
    <property type="component" value="Unassembled WGS sequence"/>
</dbReference>
<organism evidence="2 3">
    <name type="scientific">Diploptera punctata</name>
    <name type="common">Pacific beetle cockroach</name>
    <dbReference type="NCBI Taxonomy" id="6984"/>
    <lineage>
        <taxon>Eukaryota</taxon>
        <taxon>Metazoa</taxon>
        <taxon>Ecdysozoa</taxon>
        <taxon>Arthropoda</taxon>
        <taxon>Hexapoda</taxon>
        <taxon>Insecta</taxon>
        <taxon>Pterygota</taxon>
        <taxon>Neoptera</taxon>
        <taxon>Polyneoptera</taxon>
        <taxon>Dictyoptera</taxon>
        <taxon>Blattodea</taxon>
        <taxon>Blaberoidea</taxon>
        <taxon>Blaberidae</taxon>
        <taxon>Diplopterinae</taxon>
        <taxon>Diploptera</taxon>
    </lineage>
</organism>
<name>A0AAD8EGL8_DIPPU</name>
<proteinExistence type="predicted"/>
<keyword evidence="1" id="KW-0472">Membrane</keyword>
<feature type="transmembrane region" description="Helical" evidence="1">
    <location>
        <begin position="27"/>
        <end position="48"/>
    </location>
</feature>
<evidence type="ECO:0000256" key="1">
    <source>
        <dbReference type="SAM" id="Phobius"/>
    </source>
</evidence>
<keyword evidence="1" id="KW-0812">Transmembrane</keyword>
<evidence type="ECO:0000313" key="2">
    <source>
        <dbReference type="EMBL" id="KAJ9589603.1"/>
    </source>
</evidence>